<reference evidence="1 2" key="1">
    <citation type="submission" date="2018-10" db="EMBL/GenBank/DDBJ databases">
        <title>Transmission dynamics of multidrug resistant bacteria on intensive care unit surfaces.</title>
        <authorList>
            <person name="D'Souza A.W."/>
            <person name="Potter R.F."/>
            <person name="Wallace M."/>
            <person name="Shupe A."/>
            <person name="Patel S."/>
            <person name="Sun S."/>
            <person name="Gul D."/>
            <person name="Kwon J.H."/>
            <person name="Andleeb S."/>
            <person name="Burnham C.-A.D."/>
            <person name="Dantas G."/>
        </authorList>
    </citation>
    <scope>NUCLEOTIDE SEQUENCE [LARGE SCALE GENOMIC DNA]</scope>
    <source>
        <strain evidence="1 2">EC_073</strain>
    </source>
</reference>
<dbReference type="InterPro" id="IPR037883">
    <property type="entry name" value="Knr4/Smi1-like_sf"/>
</dbReference>
<dbReference type="SUPFAM" id="SSF160631">
    <property type="entry name" value="SMI1/KNR4-like"/>
    <property type="match status" value="1"/>
</dbReference>
<protein>
    <recommendedName>
        <fullName evidence="3">SMI1/KNR4 family protein</fullName>
    </recommendedName>
</protein>
<organism evidence="1 2">
    <name type="scientific">Enterobacter cloacae</name>
    <dbReference type="NCBI Taxonomy" id="550"/>
    <lineage>
        <taxon>Bacteria</taxon>
        <taxon>Pseudomonadati</taxon>
        <taxon>Pseudomonadota</taxon>
        <taxon>Gammaproteobacteria</taxon>
        <taxon>Enterobacterales</taxon>
        <taxon>Enterobacteriaceae</taxon>
        <taxon>Enterobacter</taxon>
        <taxon>Enterobacter cloacae complex</taxon>
    </lineage>
</organism>
<dbReference type="Proteomes" id="UP000275321">
    <property type="component" value="Unassembled WGS sequence"/>
</dbReference>
<dbReference type="AlphaFoldDB" id="A0A3R8Z1M7"/>
<dbReference type="EMBL" id="RHWT01000004">
    <property type="protein sequence ID" value="RSB32826.1"/>
    <property type="molecule type" value="Genomic_DNA"/>
</dbReference>
<name>A0A3R8Z1M7_ENTCL</name>
<evidence type="ECO:0000313" key="1">
    <source>
        <dbReference type="EMBL" id="RSB32826.1"/>
    </source>
</evidence>
<accession>A0A3R8Z1M7</accession>
<gene>
    <name evidence="1" type="ORF">EGK68_05270</name>
</gene>
<sequence length="171" mass="19598">MEKDIDMMVNELSALMEDNGYRIHPPVSSNFLESMIKANSSSADLSPVLDGINNDILIFLKNQPDYLYFLAKMDGFEFDGVMLYSFALQFEEGNVPDNNIFLYNDNFRNNDIYVNADLSKRVVIGQDSISFFTYDLEENVYQIRDNVGTEKIFGSFDNLSDFLKEILDTVS</sequence>
<evidence type="ECO:0008006" key="3">
    <source>
        <dbReference type="Google" id="ProtNLM"/>
    </source>
</evidence>
<dbReference type="RefSeq" id="WP_125364769.1">
    <property type="nucleotide sequence ID" value="NZ_RHWT01000004.1"/>
</dbReference>
<evidence type="ECO:0000313" key="2">
    <source>
        <dbReference type="Proteomes" id="UP000275321"/>
    </source>
</evidence>
<dbReference type="NCBIfam" id="NF038335">
    <property type="entry name" value="YPO0640_fam"/>
    <property type="match status" value="1"/>
</dbReference>
<proteinExistence type="predicted"/>
<comment type="caution">
    <text evidence="1">The sequence shown here is derived from an EMBL/GenBank/DDBJ whole genome shotgun (WGS) entry which is preliminary data.</text>
</comment>